<dbReference type="SUPFAM" id="SSF53850">
    <property type="entry name" value="Periplasmic binding protein-like II"/>
    <property type="match status" value="1"/>
</dbReference>
<dbReference type="InterPro" id="IPR000847">
    <property type="entry name" value="LysR_HTH_N"/>
</dbReference>
<keyword evidence="3" id="KW-0238">DNA-binding</keyword>
<keyword evidence="4" id="KW-0804">Transcription</keyword>
<evidence type="ECO:0000256" key="3">
    <source>
        <dbReference type="ARBA" id="ARBA00023125"/>
    </source>
</evidence>
<proteinExistence type="inferred from homology"/>
<dbReference type="PROSITE" id="PS50931">
    <property type="entry name" value="HTH_LYSR"/>
    <property type="match status" value="1"/>
</dbReference>
<gene>
    <name evidence="6" type="ORF">IV81_GL000493</name>
</gene>
<dbReference type="GO" id="GO:0005829">
    <property type="term" value="C:cytosol"/>
    <property type="evidence" value="ECO:0007669"/>
    <property type="project" value="TreeGrafter"/>
</dbReference>
<dbReference type="Gene3D" id="3.40.190.290">
    <property type="match status" value="1"/>
</dbReference>
<keyword evidence="2" id="KW-0805">Transcription regulation</keyword>
<evidence type="ECO:0000256" key="2">
    <source>
        <dbReference type="ARBA" id="ARBA00023015"/>
    </source>
</evidence>
<dbReference type="InterPro" id="IPR050950">
    <property type="entry name" value="HTH-type_LysR_regulators"/>
</dbReference>
<dbReference type="InterPro" id="IPR005119">
    <property type="entry name" value="LysR_subst-bd"/>
</dbReference>
<accession>A0A0R2L4I7</accession>
<dbReference type="RefSeq" id="WP_057803651.1">
    <property type="nucleotide sequence ID" value="NZ_JQBX01000014.1"/>
</dbReference>
<evidence type="ECO:0000313" key="7">
    <source>
        <dbReference type="Proteomes" id="UP000051859"/>
    </source>
</evidence>
<dbReference type="GO" id="GO:0003700">
    <property type="term" value="F:DNA-binding transcription factor activity"/>
    <property type="evidence" value="ECO:0007669"/>
    <property type="project" value="InterPro"/>
</dbReference>
<keyword evidence="7" id="KW-1185">Reference proteome</keyword>
<dbReference type="Gene3D" id="1.10.10.10">
    <property type="entry name" value="Winged helix-like DNA-binding domain superfamily/Winged helix DNA-binding domain"/>
    <property type="match status" value="1"/>
</dbReference>
<dbReference type="STRING" id="331679.IV81_GL000493"/>
<organism evidence="6 7">
    <name type="scientific">Pediococcus stilesii</name>
    <dbReference type="NCBI Taxonomy" id="331679"/>
    <lineage>
        <taxon>Bacteria</taxon>
        <taxon>Bacillati</taxon>
        <taxon>Bacillota</taxon>
        <taxon>Bacilli</taxon>
        <taxon>Lactobacillales</taxon>
        <taxon>Lactobacillaceae</taxon>
        <taxon>Pediococcus</taxon>
    </lineage>
</organism>
<dbReference type="Pfam" id="PF03466">
    <property type="entry name" value="LysR_substrate"/>
    <property type="match status" value="1"/>
</dbReference>
<evidence type="ECO:0000313" key="6">
    <source>
        <dbReference type="EMBL" id="KRN93492.1"/>
    </source>
</evidence>
<evidence type="ECO:0000256" key="1">
    <source>
        <dbReference type="ARBA" id="ARBA00009437"/>
    </source>
</evidence>
<sequence>MNTKDLEYFLAMVKYKNYTYVAKQFLVSQPAITQAIQRLEREFGARLIEQDRAHHQTTITRAGKLLYKNAQMIQANIALAHREIEQSSKKKIRFGLPPIIGTFYFPQAAAELLKKGYLSQLKITEAGSAKLLSELTDGNIDVALIGSPRPISYDDLEAIHLGERPFNIIVSPENPLAKRQSISFTELNDVNFIGMNGNFVHPQAFEAFCRHADVKPNIIYSTPDISWLKSIVRANLGIGFLVKDAVNSDDGVVCLAIEDPLPERFNVSVVIRKGYVLTKDEKELIEILSTMNV</sequence>
<dbReference type="Pfam" id="PF00126">
    <property type="entry name" value="HTH_1"/>
    <property type="match status" value="1"/>
</dbReference>
<feature type="domain" description="HTH lysR-type" evidence="5">
    <location>
        <begin position="1"/>
        <end position="58"/>
    </location>
</feature>
<dbReference type="InterPro" id="IPR036388">
    <property type="entry name" value="WH-like_DNA-bd_sf"/>
</dbReference>
<evidence type="ECO:0000259" key="5">
    <source>
        <dbReference type="PROSITE" id="PS50931"/>
    </source>
</evidence>
<dbReference type="PANTHER" id="PTHR30419">
    <property type="entry name" value="HTH-TYPE TRANSCRIPTIONAL REGULATOR YBHD"/>
    <property type="match status" value="1"/>
</dbReference>
<dbReference type="PRINTS" id="PR00039">
    <property type="entry name" value="HTHLYSR"/>
</dbReference>
<evidence type="ECO:0000256" key="4">
    <source>
        <dbReference type="ARBA" id="ARBA00023163"/>
    </source>
</evidence>
<dbReference type="PATRIC" id="fig|331679.3.peg.499"/>
<comment type="similarity">
    <text evidence="1">Belongs to the LysR transcriptional regulatory family.</text>
</comment>
<dbReference type="GO" id="GO:0003677">
    <property type="term" value="F:DNA binding"/>
    <property type="evidence" value="ECO:0007669"/>
    <property type="project" value="UniProtKB-KW"/>
</dbReference>
<dbReference type="Proteomes" id="UP000051859">
    <property type="component" value="Unassembled WGS sequence"/>
</dbReference>
<dbReference type="InterPro" id="IPR036390">
    <property type="entry name" value="WH_DNA-bd_sf"/>
</dbReference>
<name>A0A0R2L4I7_9LACO</name>
<dbReference type="EMBL" id="JQBX01000014">
    <property type="protein sequence ID" value="KRN93492.1"/>
    <property type="molecule type" value="Genomic_DNA"/>
</dbReference>
<reference evidence="6 7" key="1">
    <citation type="journal article" date="2015" name="Genome Announc.">
        <title>Expanding the biotechnology potential of lactobacilli through comparative genomics of 213 strains and associated genera.</title>
        <authorList>
            <person name="Sun Z."/>
            <person name="Harris H.M."/>
            <person name="McCann A."/>
            <person name="Guo C."/>
            <person name="Argimon S."/>
            <person name="Zhang W."/>
            <person name="Yang X."/>
            <person name="Jeffery I.B."/>
            <person name="Cooney J.C."/>
            <person name="Kagawa T.F."/>
            <person name="Liu W."/>
            <person name="Song Y."/>
            <person name="Salvetti E."/>
            <person name="Wrobel A."/>
            <person name="Rasinkangas P."/>
            <person name="Parkhill J."/>
            <person name="Rea M.C."/>
            <person name="O'Sullivan O."/>
            <person name="Ritari J."/>
            <person name="Douillard F.P."/>
            <person name="Paul Ross R."/>
            <person name="Yang R."/>
            <person name="Briner A.E."/>
            <person name="Felis G.E."/>
            <person name="de Vos W.M."/>
            <person name="Barrangou R."/>
            <person name="Klaenhammer T.R."/>
            <person name="Caufield P.W."/>
            <person name="Cui Y."/>
            <person name="Zhang H."/>
            <person name="O'Toole P.W."/>
        </authorList>
    </citation>
    <scope>NUCLEOTIDE SEQUENCE [LARGE SCALE GENOMIC DNA]</scope>
    <source>
        <strain evidence="6 7">DSM 18001</strain>
    </source>
</reference>
<dbReference type="SUPFAM" id="SSF46785">
    <property type="entry name" value="Winged helix' DNA-binding domain"/>
    <property type="match status" value="1"/>
</dbReference>
<dbReference type="AlphaFoldDB" id="A0A0R2L4I7"/>
<comment type="caution">
    <text evidence="6">The sequence shown here is derived from an EMBL/GenBank/DDBJ whole genome shotgun (WGS) entry which is preliminary data.</text>
</comment>
<protein>
    <submittedName>
        <fullName evidence="6">Malolactic regulator</fullName>
    </submittedName>
</protein>